<dbReference type="Proteomes" id="UP000316882">
    <property type="component" value="Unassembled WGS sequence"/>
</dbReference>
<sequence>MSTNKWRTHRRFSRRFGTVWSVWRSVNGKIQRGYFKFPCKKNAKWGNVIANELIAYHLAKLLELNVATVELTVVEGKQGIVSIAKPMAAHFNWFQLTKKTGGSPVKHLHNPEQLLLTFVFDIWICNIDRHGGNLIVFPKGKHYDFYLIDHGSAVLGGVTWRKIHWSADYWLNVSKYNFHYPRGLRAYIRTFRQLLPHVDKIEKIPEHMIRDIVETVPENVLPKLEKEMVVEMLLYRQKKLREMVVAWCMRHKKAIAE</sequence>
<organism evidence="1 2">
    <name type="scientific">Brevibacillus parabrevis</name>
    <dbReference type="NCBI Taxonomy" id="54914"/>
    <lineage>
        <taxon>Bacteria</taxon>
        <taxon>Bacillati</taxon>
        <taxon>Bacillota</taxon>
        <taxon>Bacilli</taxon>
        <taxon>Bacillales</taxon>
        <taxon>Paenibacillaceae</taxon>
        <taxon>Brevibacillus</taxon>
    </lineage>
</organism>
<comment type="caution">
    <text evidence="1">The sequence shown here is derived from an EMBL/GenBank/DDBJ whole genome shotgun (WGS) entry which is preliminary data.</text>
</comment>
<name>A0A4Y3PFS3_BREPA</name>
<reference evidence="1 2" key="1">
    <citation type="submission" date="2019-06" db="EMBL/GenBank/DDBJ databases">
        <title>Whole genome shotgun sequence of Brevibacillus parabrevis NBRC 12334.</title>
        <authorList>
            <person name="Hosoyama A."/>
            <person name="Uohara A."/>
            <person name="Ohji S."/>
            <person name="Ichikawa N."/>
        </authorList>
    </citation>
    <scope>NUCLEOTIDE SEQUENCE [LARGE SCALE GENOMIC DNA]</scope>
    <source>
        <strain evidence="1 2">NBRC 12334</strain>
    </source>
</reference>
<evidence type="ECO:0000313" key="1">
    <source>
        <dbReference type="EMBL" id="GEB33370.1"/>
    </source>
</evidence>
<dbReference type="AlphaFoldDB" id="A0A4Y3PFS3"/>
<dbReference type="EMBL" id="BJMH01000013">
    <property type="protein sequence ID" value="GEB33370.1"/>
    <property type="molecule type" value="Genomic_DNA"/>
</dbReference>
<gene>
    <name evidence="1" type="ORF">BPA01_29500</name>
</gene>
<dbReference type="RefSeq" id="WP_122963701.1">
    <property type="nucleotide sequence ID" value="NZ_BJMH01000013.1"/>
</dbReference>
<keyword evidence="2" id="KW-1185">Reference proteome</keyword>
<dbReference type="GeneID" id="87611111"/>
<dbReference type="Gene3D" id="1.10.1070.20">
    <property type="match status" value="1"/>
</dbReference>
<proteinExistence type="predicted"/>
<protein>
    <recommendedName>
        <fullName evidence="3">PI3K/PI4K catalytic domain-containing protein</fullName>
    </recommendedName>
</protein>
<accession>A0A4Y3PFS3</accession>
<evidence type="ECO:0008006" key="3">
    <source>
        <dbReference type="Google" id="ProtNLM"/>
    </source>
</evidence>
<evidence type="ECO:0000313" key="2">
    <source>
        <dbReference type="Proteomes" id="UP000316882"/>
    </source>
</evidence>